<keyword evidence="15" id="KW-1185">Reference proteome</keyword>
<evidence type="ECO:0000256" key="2">
    <source>
        <dbReference type="ARBA" id="ARBA00004123"/>
    </source>
</evidence>
<evidence type="ECO:0000313" key="14">
    <source>
        <dbReference type="EMBL" id="KAL2914364.1"/>
    </source>
</evidence>
<dbReference type="InterPro" id="IPR006155">
    <property type="entry name" value="Josephin"/>
</dbReference>
<dbReference type="InterPro" id="IPR033865">
    <property type="entry name" value="Ataxin-3"/>
</dbReference>
<dbReference type="EC" id="3.4.19.12" evidence="3"/>
<dbReference type="Gene3D" id="1.10.287.10">
    <property type="entry name" value="S15/NS1, RNA-binding"/>
    <property type="match status" value="1"/>
</dbReference>
<dbReference type="Pfam" id="PF02099">
    <property type="entry name" value="Josephin"/>
    <property type="match status" value="1"/>
</dbReference>
<dbReference type="Proteomes" id="UP001527925">
    <property type="component" value="Unassembled WGS sequence"/>
</dbReference>
<dbReference type="PROSITE" id="PS50957">
    <property type="entry name" value="JOSEPHIN"/>
    <property type="match status" value="1"/>
</dbReference>
<dbReference type="PANTHER" id="PTHR14159">
    <property type="entry name" value="ATAXIN-3-RELATED"/>
    <property type="match status" value="1"/>
</dbReference>
<evidence type="ECO:0000256" key="8">
    <source>
        <dbReference type="ARBA" id="ARBA00023015"/>
    </source>
</evidence>
<reference evidence="14 15" key="1">
    <citation type="submission" date="2023-09" db="EMBL/GenBank/DDBJ databases">
        <title>Pangenome analysis of Batrachochytrium dendrobatidis and related Chytrids.</title>
        <authorList>
            <person name="Yacoub M.N."/>
            <person name="Stajich J.E."/>
            <person name="James T.Y."/>
        </authorList>
    </citation>
    <scope>NUCLEOTIDE SEQUENCE [LARGE SCALE GENOMIC DNA]</scope>
    <source>
        <strain evidence="14 15">JEL0888</strain>
    </source>
</reference>
<feature type="active site" evidence="11">
    <location>
        <position position="135"/>
    </location>
</feature>
<comment type="caution">
    <text evidence="14">The sequence shown here is derived from an EMBL/GenBank/DDBJ whole genome shotgun (WGS) entry which is preliminary data.</text>
</comment>
<dbReference type="PANTHER" id="PTHR14159:SF0">
    <property type="entry name" value="ATAXIN-3-RELATED"/>
    <property type="match status" value="1"/>
</dbReference>
<feature type="active site" evidence="11">
    <location>
        <position position="17"/>
    </location>
</feature>
<feature type="active site" evidence="11">
    <location>
        <position position="153"/>
    </location>
</feature>
<evidence type="ECO:0000256" key="1">
    <source>
        <dbReference type="ARBA" id="ARBA00000707"/>
    </source>
</evidence>
<evidence type="ECO:0000256" key="12">
    <source>
        <dbReference type="SAM" id="MobiDB-lite"/>
    </source>
</evidence>
<gene>
    <name evidence="14" type="ORF">HK105_206136</name>
</gene>
<dbReference type="Pfam" id="PF02809">
    <property type="entry name" value="UIM"/>
    <property type="match status" value="2"/>
</dbReference>
<feature type="compositionally biased region" description="Basic and acidic residues" evidence="12">
    <location>
        <begin position="348"/>
        <end position="360"/>
    </location>
</feature>
<feature type="compositionally biased region" description="Low complexity" evidence="12">
    <location>
        <begin position="310"/>
        <end position="324"/>
    </location>
</feature>
<dbReference type="InterPro" id="IPR003903">
    <property type="entry name" value="UIM_dom"/>
</dbReference>
<dbReference type="EMBL" id="JADGIZ020000034">
    <property type="protein sequence ID" value="KAL2914364.1"/>
    <property type="molecule type" value="Genomic_DNA"/>
</dbReference>
<dbReference type="Gene3D" id="3.90.70.40">
    <property type="match status" value="1"/>
</dbReference>
<feature type="region of interest" description="Disordered" evidence="12">
    <location>
        <begin position="254"/>
        <end position="275"/>
    </location>
</feature>
<evidence type="ECO:0000259" key="13">
    <source>
        <dbReference type="PROSITE" id="PS50957"/>
    </source>
</evidence>
<keyword evidence="8" id="KW-0805">Transcription regulation</keyword>
<feature type="region of interest" description="Disordered" evidence="12">
    <location>
        <begin position="305"/>
        <end position="360"/>
    </location>
</feature>
<feature type="domain" description="Josephin" evidence="13">
    <location>
        <begin position="4"/>
        <end position="199"/>
    </location>
</feature>
<sequence length="360" mass="38501">MDIVPSIVFERQEGQLCAQHSLNALLQGNYFTAVDLSHLAQELDEAEAQDCSAGRRAVDKALAEGSGGLESEALRKLREGGSANYDDSGFFSVQVITKALSVWGLELLPIRSPLAAEARANPSHQQAFICNLDQHWFTLRRFGASPERWYNLNSLLPEPKYVSETFLGMLISQLESEGYSIYAVIGALPQCEADVLALQRPKPPADALPKSGKPAQHGPFAGAGRSLTEGRPSRPEPEWLTEDEMLARAVALSMGADPGPSSGQAGPVASGTSDDDLSKAIAASIAEMDSRDVTLQRTLASSMLDSSAVPYAPSTSSASGSSSAPPKPAAPAQPELSEIEHMRRKRLERFGSLKDTAKQI</sequence>
<evidence type="ECO:0000256" key="6">
    <source>
        <dbReference type="ARBA" id="ARBA00022801"/>
    </source>
</evidence>
<protein>
    <recommendedName>
        <fullName evidence="3">ubiquitinyl hydrolase 1</fullName>
        <ecNumber evidence="3">3.4.19.12</ecNumber>
    </recommendedName>
</protein>
<organism evidence="14 15">
    <name type="scientific">Polyrhizophydium stewartii</name>
    <dbReference type="NCBI Taxonomy" id="2732419"/>
    <lineage>
        <taxon>Eukaryota</taxon>
        <taxon>Fungi</taxon>
        <taxon>Fungi incertae sedis</taxon>
        <taxon>Chytridiomycota</taxon>
        <taxon>Chytridiomycota incertae sedis</taxon>
        <taxon>Chytridiomycetes</taxon>
        <taxon>Rhizophydiales</taxon>
        <taxon>Rhizophydiales incertae sedis</taxon>
        <taxon>Polyrhizophydium</taxon>
    </lineage>
</organism>
<evidence type="ECO:0000256" key="10">
    <source>
        <dbReference type="ARBA" id="ARBA00023242"/>
    </source>
</evidence>
<evidence type="ECO:0000256" key="9">
    <source>
        <dbReference type="ARBA" id="ARBA00023163"/>
    </source>
</evidence>
<evidence type="ECO:0000256" key="3">
    <source>
        <dbReference type="ARBA" id="ARBA00012759"/>
    </source>
</evidence>
<feature type="region of interest" description="Disordered" evidence="12">
    <location>
        <begin position="202"/>
        <end position="237"/>
    </location>
</feature>
<keyword evidence="9" id="KW-0804">Transcription</keyword>
<accession>A0ABR4N4E2</accession>
<keyword evidence="5" id="KW-0833">Ubl conjugation pathway</keyword>
<keyword evidence="4" id="KW-0645">Protease</keyword>
<keyword evidence="10" id="KW-0539">Nucleus</keyword>
<evidence type="ECO:0000256" key="5">
    <source>
        <dbReference type="ARBA" id="ARBA00022786"/>
    </source>
</evidence>
<evidence type="ECO:0000313" key="15">
    <source>
        <dbReference type="Proteomes" id="UP001527925"/>
    </source>
</evidence>
<comment type="subcellular location">
    <subcellularLocation>
        <location evidence="2">Nucleus</location>
    </subcellularLocation>
</comment>
<evidence type="ECO:0000256" key="4">
    <source>
        <dbReference type="ARBA" id="ARBA00022670"/>
    </source>
</evidence>
<evidence type="ECO:0000256" key="11">
    <source>
        <dbReference type="PROSITE-ProRule" id="PRU00331"/>
    </source>
</evidence>
<proteinExistence type="predicted"/>
<comment type="catalytic activity">
    <reaction evidence="1">
        <text>Thiol-dependent hydrolysis of ester, thioester, amide, peptide and isopeptide bonds formed by the C-terminal Gly of ubiquitin (a 76-residue protein attached to proteins as an intracellular targeting signal).</text>
        <dbReference type="EC" id="3.4.19.12"/>
    </reaction>
</comment>
<keyword evidence="6 11" id="KW-0378">Hydrolase</keyword>
<name>A0ABR4N4E2_9FUNG</name>
<evidence type="ECO:0000256" key="7">
    <source>
        <dbReference type="ARBA" id="ARBA00022807"/>
    </source>
</evidence>
<keyword evidence="7" id="KW-0788">Thiol protease</keyword>
<dbReference type="SMART" id="SM01246">
    <property type="entry name" value="Josephin"/>
    <property type="match status" value="1"/>
</dbReference>